<accession>A0ABV8LZI0</accession>
<dbReference type="Proteomes" id="UP001595816">
    <property type="component" value="Unassembled WGS sequence"/>
</dbReference>
<gene>
    <name evidence="3" type="ORF">ACFOZ4_38410</name>
</gene>
<dbReference type="GO" id="GO:0004623">
    <property type="term" value="F:phospholipase A2 activity"/>
    <property type="evidence" value="ECO:0007669"/>
    <property type="project" value="UniProtKB-EC"/>
</dbReference>
<protein>
    <submittedName>
        <fullName evidence="3">Phospholipase A2</fullName>
        <ecNumber evidence="3">3.1.1.4</ecNumber>
    </submittedName>
</protein>
<dbReference type="InterPro" id="IPR015141">
    <property type="entry name" value="PLipase_A2_prok/fun"/>
</dbReference>
<reference evidence="4" key="1">
    <citation type="journal article" date="2019" name="Int. J. Syst. Evol. Microbiol.">
        <title>The Global Catalogue of Microorganisms (GCM) 10K type strain sequencing project: providing services to taxonomists for standard genome sequencing and annotation.</title>
        <authorList>
            <consortium name="The Broad Institute Genomics Platform"/>
            <consortium name="The Broad Institute Genome Sequencing Center for Infectious Disease"/>
            <person name="Wu L."/>
            <person name="Ma J."/>
        </authorList>
    </citation>
    <scope>NUCLEOTIDE SEQUENCE [LARGE SCALE GENOMIC DNA]</scope>
    <source>
        <strain evidence="4">CGMCC 4.7289</strain>
    </source>
</reference>
<proteinExistence type="predicted"/>
<sequence>MTRRRKLWLAAALGAVLSTILIVAPAPASTGKSDPAAGAAVTALMRTGRAAVPDGFAAVMGYTPITATLADGEVRTTNPNGSCSVPGQGRPFAFDIACKAHDFGYDLLRYAERRGEPLGVDARTAIDARLVADLRTQCEQTTAGSEYAACQATVDVFAAGVGFNSWRQMSGPPVDTAGLVRTAGLVLLGLLLITFPARRRVRRLWRRTRRLLIYQRATATA</sequence>
<dbReference type="EMBL" id="JBHSAY010000031">
    <property type="protein sequence ID" value="MFC4136516.1"/>
    <property type="molecule type" value="Genomic_DNA"/>
</dbReference>
<evidence type="ECO:0000256" key="2">
    <source>
        <dbReference type="SAM" id="SignalP"/>
    </source>
</evidence>
<comment type="caution">
    <text evidence="3">The sequence shown here is derived from an EMBL/GenBank/DDBJ whole genome shotgun (WGS) entry which is preliminary data.</text>
</comment>
<keyword evidence="2" id="KW-0732">Signal</keyword>
<evidence type="ECO:0000313" key="4">
    <source>
        <dbReference type="Proteomes" id="UP001595816"/>
    </source>
</evidence>
<dbReference type="InterPro" id="IPR036444">
    <property type="entry name" value="PLipase_A2_dom_sf"/>
</dbReference>
<dbReference type="RefSeq" id="WP_253758589.1">
    <property type="nucleotide sequence ID" value="NZ_JAMZDZ010000001.1"/>
</dbReference>
<keyword evidence="1" id="KW-0472">Membrane</keyword>
<dbReference type="EC" id="3.1.1.4" evidence="3"/>
<keyword evidence="1" id="KW-1133">Transmembrane helix</keyword>
<dbReference type="SUPFAM" id="SSF48619">
    <property type="entry name" value="Phospholipase A2, PLA2"/>
    <property type="match status" value="1"/>
</dbReference>
<dbReference type="Pfam" id="PF09056">
    <property type="entry name" value="Phospholip_A2_3"/>
    <property type="match status" value="1"/>
</dbReference>
<evidence type="ECO:0000313" key="3">
    <source>
        <dbReference type="EMBL" id="MFC4136516.1"/>
    </source>
</evidence>
<name>A0ABV8LZI0_9ACTN</name>
<keyword evidence="4" id="KW-1185">Reference proteome</keyword>
<feature type="transmembrane region" description="Helical" evidence="1">
    <location>
        <begin position="178"/>
        <end position="197"/>
    </location>
</feature>
<feature type="signal peptide" evidence="2">
    <location>
        <begin position="1"/>
        <end position="28"/>
    </location>
</feature>
<keyword evidence="3" id="KW-0378">Hydrolase</keyword>
<feature type="chain" id="PRO_5047460424" evidence="2">
    <location>
        <begin position="29"/>
        <end position="221"/>
    </location>
</feature>
<dbReference type="Gene3D" id="1.20.90.10">
    <property type="entry name" value="Phospholipase A2 domain"/>
    <property type="match status" value="1"/>
</dbReference>
<keyword evidence="1" id="KW-0812">Transmembrane</keyword>
<evidence type="ECO:0000256" key="1">
    <source>
        <dbReference type="SAM" id="Phobius"/>
    </source>
</evidence>
<organism evidence="3 4">
    <name type="scientific">Hamadaea flava</name>
    <dbReference type="NCBI Taxonomy" id="1742688"/>
    <lineage>
        <taxon>Bacteria</taxon>
        <taxon>Bacillati</taxon>
        <taxon>Actinomycetota</taxon>
        <taxon>Actinomycetes</taxon>
        <taxon>Micromonosporales</taxon>
        <taxon>Micromonosporaceae</taxon>
        <taxon>Hamadaea</taxon>
    </lineage>
</organism>